<dbReference type="Proteomes" id="UP001257948">
    <property type="component" value="Unassembled WGS sequence"/>
</dbReference>
<keyword evidence="4" id="KW-1185">Reference proteome</keyword>
<protein>
    <submittedName>
        <fullName evidence="3">Transposase</fullName>
    </submittedName>
</protein>
<feature type="region of interest" description="Disordered" evidence="1">
    <location>
        <begin position="107"/>
        <end position="137"/>
    </location>
</feature>
<sequence length="249" mass="28202">MQLRYRYRLTLTPGQRISAARVFGCKRVVWNDALGLLRPGKASNKLLGSAKHRLAQGPYQRIPKSSELGKTLITEAKRTEERAFLAACPVGVMQQALRDLDAAWKAHEDSKTGRRSGPKVAPPRFKSKKDNRQTARFTRSDRWSITTDGRLRLPKIGDVRVKWSRSLPSAPTSVTLIMDRSGRYWASFVVETDPTDDLLPPIEGDQGIDLGLSRFAVLSDGSHIAAPKYLRRAEKKLKKRQRELWRVWA</sequence>
<dbReference type="EMBL" id="JAVTLL010000018">
    <property type="protein sequence ID" value="MDT7844151.1"/>
    <property type="molecule type" value="Genomic_DNA"/>
</dbReference>
<dbReference type="InterPro" id="IPR021027">
    <property type="entry name" value="Transposase_put_HTH"/>
</dbReference>
<feature type="compositionally biased region" description="Basic and acidic residues" evidence="1">
    <location>
        <begin position="128"/>
        <end position="137"/>
    </location>
</feature>
<gene>
    <name evidence="3" type="ORF">RQC66_25875</name>
</gene>
<proteinExistence type="predicted"/>
<evidence type="ECO:0000313" key="4">
    <source>
        <dbReference type="Proteomes" id="UP001257948"/>
    </source>
</evidence>
<evidence type="ECO:0000313" key="3">
    <source>
        <dbReference type="EMBL" id="MDT7844151.1"/>
    </source>
</evidence>
<reference evidence="4" key="1">
    <citation type="submission" date="2023-07" db="EMBL/GenBank/DDBJ databases">
        <title>Draft genome sequence of the endophytic actinobacterium Streptomyces justiciae WPN32, a potential antibiotic producer.</title>
        <authorList>
            <person name="Yasawong M."/>
            <person name="Pana W."/>
            <person name="Ganta P."/>
            <person name="Santapan N."/>
            <person name="Songngamsuk T."/>
            <person name="Phatcharaharikarn M."/>
            <person name="Kerdtoob S."/>
            <person name="Nantapong N."/>
        </authorList>
    </citation>
    <scope>NUCLEOTIDE SEQUENCE [LARGE SCALE GENOMIC DNA]</scope>
    <source>
        <strain evidence="4">WPN32</strain>
    </source>
</reference>
<accession>A0ABU3LZF9</accession>
<evidence type="ECO:0000259" key="2">
    <source>
        <dbReference type="Pfam" id="PF12323"/>
    </source>
</evidence>
<dbReference type="RefSeq" id="WP_314203737.1">
    <property type="nucleotide sequence ID" value="NZ_JAVTLL010000018.1"/>
</dbReference>
<feature type="domain" description="Transposase putative helix-turn-helix" evidence="2">
    <location>
        <begin position="1"/>
        <end position="35"/>
    </location>
</feature>
<organism evidence="3 4">
    <name type="scientific">Streptomyces justiciae</name>
    <dbReference type="NCBI Taxonomy" id="2780140"/>
    <lineage>
        <taxon>Bacteria</taxon>
        <taxon>Bacillati</taxon>
        <taxon>Actinomycetota</taxon>
        <taxon>Actinomycetes</taxon>
        <taxon>Kitasatosporales</taxon>
        <taxon>Streptomycetaceae</taxon>
        <taxon>Streptomyces</taxon>
    </lineage>
</organism>
<dbReference type="Pfam" id="PF12323">
    <property type="entry name" value="HTH_OrfB_IS605"/>
    <property type="match status" value="1"/>
</dbReference>
<evidence type="ECO:0000256" key="1">
    <source>
        <dbReference type="SAM" id="MobiDB-lite"/>
    </source>
</evidence>
<name>A0ABU3LZF9_9ACTN</name>
<dbReference type="NCBIfam" id="NF040570">
    <property type="entry name" value="guided_TnpB"/>
    <property type="match status" value="1"/>
</dbReference>
<comment type="caution">
    <text evidence="3">The sequence shown here is derived from an EMBL/GenBank/DDBJ whole genome shotgun (WGS) entry which is preliminary data.</text>
</comment>